<dbReference type="Proteomes" id="UP000295277">
    <property type="component" value="Unassembled WGS sequence"/>
</dbReference>
<comment type="caution">
    <text evidence="1">The sequence shown here is derived from an EMBL/GenBank/DDBJ whole genome shotgun (WGS) entry which is preliminary data.</text>
</comment>
<evidence type="ECO:0000313" key="2">
    <source>
        <dbReference type="Proteomes" id="UP000295277"/>
    </source>
</evidence>
<dbReference type="AlphaFoldDB" id="A0A4R1YQW0"/>
<reference evidence="1 2" key="1">
    <citation type="submission" date="2019-03" db="EMBL/GenBank/DDBJ databases">
        <title>Genomic Encyclopedia of Type Strains, Phase IV (KMG-IV): sequencing the most valuable type-strain genomes for metagenomic binning, comparative biology and taxonomic classification.</title>
        <authorList>
            <person name="Goeker M."/>
        </authorList>
    </citation>
    <scope>NUCLEOTIDE SEQUENCE [LARGE SCALE GENOMIC DNA]</scope>
    <source>
        <strain evidence="1 2">DSM 21153</strain>
    </source>
</reference>
<organism evidence="1 2">
    <name type="scientific">Rhodovulum steppense</name>
    <dbReference type="NCBI Taxonomy" id="540251"/>
    <lineage>
        <taxon>Bacteria</taxon>
        <taxon>Pseudomonadati</taxon>
        <taxon>Pseudomonadota</taxon>
        <taxon>Alphaproteobacteria</taxon>
        <taxon>Rhodobacterales</taxon>
        <taxon>Paracoccaceae</taxon>
        <taxon>Rhodovulum</taxon>
    </lineage>
</organism>
<protein>
    <submittedName>
        <fullName evidence="1">Uncharacterized protein</fullName>
    </submittedName>
</protein>
<keyword evidence="2" id="KW-1185">Reference proteome</keyword>
<accession>A0A4R1YQW0</accession>
<proteinExistence type="predicted"/>
<evidence type="ECO:0000313" key="1">
    <source>
        <dbReference type="EMBL" id="TCM81500.1"/>
    </source>
</evidence>
<dbReference type="EMBL" id="SLVM01000018">
    <property type="protein sequence ID" value="TCM81500.1"/>
    <property type="molecule type" value="Genomic_DNA"/>
</dbReference>
<gene>
    <name evidence="1" type="ORF">EV216_11843</name>
</gene>
<sequence length="134" mass="14611">MAPHSGAACMEQRHLKIDARVVRPVAPSLALLVGFEQDDHPNHCMPFSAGRCESLPYALLHAALACVPWADYVVSPLVGDQFDALDLAAQLELAGYRGRYMVVTPSLPAPGVIRREIEQLCPSLTVELIPRARI</sequence>
<name>A0A4R1YQW0_9RHOB</name>